<dbReference type="STRING" id="6265.A0A0B2UPH5"/>
<evidence type="ECO:0000313" key="2">
    <source>
        <dbReference type="EMBL" id="KHN71258.1"/>
    </source>
</evidence>
<dbReference type="GO" id="GO:0061723">
    <property type="term" value="P:glycophagy"/>
    <property type="evidence" value="ECO:0007669"/>
    <property type="project" value="TreeGrafter"/>
</dbReference>
<sequence>MFYVFYVNQGYMQPLEVTAALGSVHKLQGAIEEATRVPLAEQVLLVSGGDGLQSDRPVAHYQGAGTDSNPVFLFCKLSKGENQESASPQENAELNEMCAGLLEQLRSFENLTISGALIMRYGEASRQSRDVCDCAMQLCARLVQDHQLLHQGWLALMSNLDDSRAQLEKRAERFYAHYERLKTMKGKAQTILQEFEAVIDTLHKITIPSALLANSSKFEGGNKPNEECTLYDYISCADPQSSLKDVVDQVQLLLAKIDDSEHTKVVTLLKLVAEQTSKQEVRDIRGINLRLMQLDSHLRSLERTLIFTHHVDLHADRAADNLDVVFKQREQMEEVKKIVEQLQKTAKAFAQSKLELLNNIRTRLSGWILQLAKTLAPLEQMTPECLAHEAPRLSEHDVPDFEPSTEKYLHNGILHAKIALHGVAERVPSGAAGHY</sequence>
<dbReference type="GO" id="GO:0000422">
    <property type="term" value="P:autophagy of mitochondrion"/>
    <property type="evidence" value="ECO:0007669"/>
    <property type="project" value="TreeGrafter"/>
</dbReference>
<dbReference type="GO" id="GO:0034727">
    <property type="term" value="P:piecemeal microautophagy of the nucleus"/>
    <property type="evidence" value="ECO:0007669"/>
    <property type="project" value="TreeGrafter"/>
</dbReference>
<protein>
    <submittedName>
        <fullName evidence="2">RB1-inducible coiled-coil protein 1</fullName>
    </submittedName>
</protein>
<gene>
    <name evidence="2" type="primary">Rb1cc1</name>
    <name evidence="2" type="ORF">Tcan_08080</name>
</gene>
<dbReference type="GO" id="GO:0034517">
    <property type="term" value="P:ribophagy"/>
    <property type="evidence" value="ECO:0007669"/>
    <property type="project" value="TreeGrafter"/>
</dbReference>
<dbReference type="AlphaFoldDB" id="A0A0B2UPH5"/>
<dbReference type="GO" id="GO:0000045">
    <property type="term" value="P:autophagosome assembly"/>
    <property type="evidence" value="ECO:0007669"/>
    <property type="project" value="InterPro"/>
</dbReference>
<dbReference type="Proteomes" id="UP000031036">
    <property type="component" value="Unassembled WGS sequence"/>
</dbReference>
<dbReference type="OMA" id="CAYLQTR"/>
<accession>A0A0B2UPH5</accession>
<reference evidence="2 3" key="1">
    <citation type="submission" date="2014-11" db="EMBL/GenBank/DDBJ databases">
        <title>Genetic blueprint of the zoonotic pathogen Toxocara canis.</title>
        <authorList>
            <person name="Zhu X.-Q."/>
            <person name="Korhonen P.K."/>
            <person name="Cai H."/>
            <person name="Young N.D."/>
            <person name="Nejsum P."/>
            <person name="von Samson-Himmelstjerna G."/>
            <person name="Boag P.R."/>
            <person name="Tan P."/>
            <person name="Li Q."/>
            <person name="Min J."/>
            <person name="Yang Y."/>
            <person name="Wang X."/>
            <person name="Fang X."/>
            <person name="Hall R.S."/>
            <person name="Hofmann A."/>
            <person name="Sternberg P.W."/>
            <person name="Jex A.R."/>
            <person name="Gasser R.B."/>
        </authorList>
    </citation>
    <scope>NUCLEOTIDE SEQUENCE [LARGE SCALE GENOMIC DNA]</scope>
    <source>
        <strain evidence="2">PN_DK_2014</strain>
    </source>
</reference>
<dbReference type="Gene3D" id="3.10.20.90">
    <property type="entry name" value="Phosphatidylinositol 3-kinase Catalytic Subunit, Chain A, domain 1"/>
    <property type="match status" value="1"/>
</dbReference>
<keyword evidence="3" id="KW-1185">Reference proteome</keyword>
<dbReference type="GO" id="GO:0019901">
    <property type="term" value="F:protein kinase binding"/>
    <property type="evidence" value="ECO:0007669"/>
    <property type="project" value="TreeGrafter"/>
</dbReference>
<dbReference type="PANTHER" id="PTHR13222:SF1">
    <property type="entry name" value="RB1-INDUCIBLE COILED-COIL PROTEIN 1"/>
    <property type="match status" value="1"/>
</dbReference>
<dbReference type="EMBL" id="JPKZ01022562">
    <property type="protein sequence ID" value="KHN71258.1"/>
    <property type="molecule type" value="Genomic_DNA"/>
</dbReference>
<dbReference type="GO" id="GO:0034045">
    <property type="term" value="C:phagophore assembly site membrane"/>
    <property type="evidence" value="ECO:0007669"/>
    <property type="project" value="TreeGrafter"/>
</dbReference>
<proteinExistence type="predicted"/>
<dbReference type="InterPro" id="IPR040040">
    <property type="entry name" value="ATG11"/>
</dbReference>
<comment type="caution">
    <text evidence="2">The sequence shown here is derived from an EMBL/GenBank/DDBJ whole genome shotgun (WGS) entry which is preliminary data.</text>
</comment>
<evidence type="ECO:0000313" key="3">
    <source>
        <dbReference type="Proteomes" id="UP000031036"/>
    </source>
</evidence>
<dbReference type="OrthoDB" id="447953at2759"/>
<keyword evidence="1" id="KW-0175">Coiled coil</keyword>
<dbReference type="PANTHER" id="PTHR13222">
    <property type="entry name" value="RB1-INDUCIBLE COILED-COIL"/>
    <property type="match status" value="1"/>
</dbReference>
<dbReference type="GO" id="GO:0060090">
    <property type="term" value="F:molecular adaptor activity"/>
    <property type="evidence" value="ECO:0007669"/>
    <property type="project" value="TreeGrafter"/>
</dbReference>
<organism evidence="2 3">
    <name type="scientific">Toxocara canis</name>
    <name type="common">Canine roundworm</name>
    <dbReference type="NCBI Taxonomy" id="6265"/>
    <lineage>
        <taxon>Eukaryota</taxon>
        <taxon>Metazoa</taxon>
        <taxon>Ecdysozoa</taxon>
        <taxon>Nematoda</taxon>
        <taxon>Chromadorea</taxon>
        <taxon>Rhabditida</taxon>
        <taxon>Spirurina</taxon>
        <taxon>Ascaridomorpha</taxon>
        <taxon>Ascaridoidea</taxon>
        <taxon>Toxocaridae</taxon>
        <taxon>Toxocara</taxon>
    </lineage>
</organism>
<dbReference type="CDD" id="cd17060">
    <property type="entry name" value="Ubl_RB1CC1"/>
    <property type="match status" value="1"/>
</dbReference>
<feature type="coiled-coil region" evidence="1">
    <location>
        <begin position="325"/>
        <end position="352"/>
    </location>
</feature>
<dbReference type="GO" id="GO:0061709">
    <property type="term" value="P:reticulophagy"/>
    <property type="evidence" value="ECO:0007669"/>
    <property type="project" value="TreeGrafter"/>
</dbReference>
<dbReference type="GO" id="GO:1990316">
    <property type="term" value="C:Atg1/ULK1 kinase complex"/>
    <property type="evidence" value="ECO:0007669"/>
    <property type="project" value="TreeGrafter"/>
</dbReference>
<evidence type="ECO:0000256" key="1">
    <source>
        <dbReference type="SAM" id="Coils"/>
    </source>
</evidence>
<name>A0A0B2UPH5_TOXCA</name>